<evidence type="ECO:0000313" key="1">
    <source>
        <dbReference type="EMBL" id="KAH6648412.1"/>
    </source>
</evidence>
<comment type="caution">
    <text evidence="1">The sequence shown here is derived from an EMBL/GenBank/DDBJ whole genome shotgun (WGS) entry which is preliminary data.</text>
</comment>
<accession>A0A9P8ZT85</accession>
<dbReference type="OrthoDB" id="5424391at2759"/>
<dbReference type="RefSeq" id="XP_045954919.1">
    <property type="nucleotide sequence ID" value="XM_046108919.1"/>
</dbReference>
<name>A0A9P8ZT85_9PEZI</name>
<organism evidence="1 2">
    <name type="scientific">Truncatella angustata</name>
    <dbReference type="NCBI Taxonomy" id="152316"/>
    <lineage>
        <taxon>Eukaryota</taxon>
        <taxon>Fungi</taxon>
        <taxon>Dikarya</taxon>
        <taxon>Ascomycota</taxon>
        <taxon>Pezizomycotina</taxon>
        <taxon>Sordariomycetes</taxon>
        <taxon>Xylariomycetidae</taxon>
        <taxon>Amphisphaeriales</taxon>
        <taxon>Sporocadaceae</taxon>
        <taxon>Truncatella</taxon>
    </lineage>
</organism>
<proteinExistence type="predicted"/>
<sequence length="616" mass="68057">MNKSIEPDGEFNRLSVLVLLGKSFPMCSAVRSITILDAVRLANTFASVAWANTELGKVTGPLRCVPGGGRGAAHGQKHDAKVHDTRSAQRGGAVLASRIFRAFGPIGMRETLATALKEALRPSCVMSTIWGLENPSLVALFRSTRHGPTVVWEMATATSHLRYCRVCGTALRDKPVTSRTQQAHSLTHASPITNQNYITDASRRCATMVARTPPLGSLKKGFNKSILPQIHHPLPLNKRESQQLLNSITSSFRKNLDKEHPWQPHDAADATAAKVIANTSLQLAKEVPPKHRPTDRHLGSILTNPLFAQPNVSDRQAPNGLQYHHDVFDSAVSKGMMTVRRAAGYLAMVNKQAQSSTLQDPAALASSGAGLRVAQWLRSSGAENSLEFLNDKYLMPLLVQFMFFEGLEEVAWTWLSRLGAQLHALPKDGQTQHSIASLLHVIHLAQTSKVQGVNVRQPSLDPSYSAFLRANKTLATEDPVALKSLQRYWASLSWSSTVLASQHQSPSAPLYEMFTDVGRPWRKRLDIAHLELHHPSTPDHSSAVKYLHDERVQDAANSLKKYEKYVERMVSLGSDTVSRLQQVGEQQEASWVSEFMARTFFAWNLQPERPASVRLS</sequence>
<reference evidence="1" key="1">
    <citation type="journal article" date="2021" name="Nat. Commun.">
        <title>Genetic determinants of endophytism in the Arabidopsis root mycobiome.</title>
        <authorList>
            <person name="Mesny F."/>
            <person name="Miyauchi S."/>
            <person name="Thiergart T."/>
            <person name="Pickel B."/>
            <person name="Atanasova L."/>
            <person name="Karlsson M."/>
            <person name="Huettel B."/>
            <person name="Barry K.W."/>
            <person name="Haridas S."/>
            <person name="Chen C."/>
            <person name="Bauer D."/>
            <person name="Andreopoulos W."/>
            <person name="Pangilinan J."/>
            <person name="LaButti K."/>
            <person name="Riley R."/>
            <person name="Lipzen A."/>
            <person name="Clum A."/>
            <person name="Drula E."/>
            <person name="Henrissat B."/>
            <person name="Kohler A."/>
            <person name="Grigoriev I.V."/>
            <person name="Martin F.M."/>
            <person name="Hacquard S."/>
        </authorList>
    </citation>
    <scope>NUCLEOTIDE SEQUENCE</scope>
    <source>
        <strain evidence="1">MPI-SDFR-AT-0073</strain>
    </source>
</reference>
<dbReference type="Proteomes" id="UP000758603">
    <property type="component" value="Unassembled WGS sequence"/>
</dbReference>
<dbReference type="EMBL" id="JAGPXC010000007">
    <property type="protein sequence ID" value="KAH6648412.1"/>
    <property type="molecule type" value="Genomic_DNA"/>
</dbReference>
<keyword evidence="2" id="KW-1185">Reference proteome</keyword>
<evidence type="ECO:0000313" key="2">
    <source>
        <dbReference type="Proteomes" id="UP000758603"/>
    </source>
</evidence>
<protein>
    <submittedName>
        <fullName evidence="1">Uncharacterized protein</fullName>
    </submittedName>
</protein>
<dbReference type="AlphaFoldDB" id="A0A9P8ZT85"/>
<gene>
    <name evidence="1" type="ORF">BKA67DRAFT_681490</name>
</gene>
<dbReference type="GeneID" id="70137810"/>